<dbReference type="Pfam" id="PF20431">
    <property type="entry name" value="E_motif"/>
    <property type="match status" value="1"/>
</dbReference>
<evidence type="ECO:0008006" key="7">
    <source>
        <dbReference type="Google" id="ProtNLM"/>
    </source>
</evidence>
<gene>
    <name evidence="5" type="primary">ga14428</name>
    <name evidence="5" type="ORF">PR202_ga14428</name>
</gene>
<reference evidence="5" key="1">
    <citation type="journal article" date="2018" name="DNA Res.">
        <title>Multiple hybrid de novo genome assembly of finger millet, an orphan allotetraploid crop.</title>
        <authorList>
            <person name="Hatakeyama M."/>
            <person name="Aluri S."/>
            <person name="Balachadran M.T."/>
            <person name="Sivarajan S.R."/>
            <person name="Patrignani A."/>
            <person name="Gruter S."/>
            <person name="Poveda L."/>
            <person name="Shimizu-Inatsugi R."/>
            <person name="Baeten J."/>
            <person name="Francoijs K.J."/>
            <person name="Nataraja K.N."/>
            <person name="Reddy Y.A.N."/>
            <person name="Phadnis S."/>
            <person name="Ravikumar R.L."/>
            <person name="Schlapbach R."/>
            <person name="Sreeman S.M."/>
            <person name="Shimizu K.K."/>
        </authorList>
    </citation>
    <scope>NUCLEOTIDE SEQUENCE</scope>
</reference>
<dbReference type="Pfam" id="PF09713">
    <property type="entry name" value="A_thal_3526"/>
    <property type="match status" value="1"/>
</dbReference>
<dbReference type="GO" id="GO:0003723">
    <property type="term" value="F:RNA binding"/>
    <property type="evidence" value="ECO:0007669"/>
    <property type="project" value="InterPro"/>
</dbReference>
<dbReference type="FunFam" id="1.25.40.10:FF:000280">
    <property type="entry name" value="Pentatricopeptide repeat-containing protein"/>
    <property type="match status" value="1"/>
</dbReference>
<feature type="repeat" description="PPR" evidence="3">
    <location>
        <begin position="201"/>
        <end position="235"/>
    </location>
</feature>
<feature type="repeat" description="PPR" evidence="3">
    <location>
        <begin position="828"/>
        <end position="862"/>
    </location>
</feature>
<keyword evidence="1" id="KW-0677">Repeat</keyword>
<organism evidence="5 6">
    <name type="scientific">Eleusine coracana subsp. coracana</name>
    <dbReference type="NCBI Taxonomy" id="191504"/>
    <lineage>
        <taxon>Eukaryota</taxon>
        <taxon>Viridiplantae</taxon>
        <taxon>Streptophyta</taxon>
        <taxon>Embryophyta</taxon>
        <taxon>Tracheophyta</taxon>
        <taxon>Spermatophyta</taxon>
        <taxon>Magnoliopsida</taxon>
        <taxon>Liliopsida</taxon>
        <taxon>Poales</taxon>
        <taxon>Poaceae</taxon>
        <taxon>PACMAD clade</taxon>
        <taxon>Chloridoideae</taxon>
        <taxon>Cynodonteae</taxon>
        <taxon>Eleusininae</taxon>
        <taxon>Eleusine</taxon>
    </lineage>
</organism>
<dbReference type="Pfam" id="PF01535">
    <property type="entry name" value="PPR"/>
    <property type="match status" value="4"/>
</dbReference>
<dbReference type="EMBL" id="BQKI01000007">
    <property type="protein sequence ID" value="GJM97497.1"/>
    <property type="molecule type" value="Genomic_DNA"/>
</dbReference>
<dbReference type="NCBIfam" id="TIGR01589">
    <property type="entry name" value="A_thal_3526"/>
    <property type="match status" value="1"/>
</dbReference>
<feature type="repeat" description="PPR" evidence="3">
    <location>
        <begin position="334"/>
        <end position="368"/>
    </location>
</feature>
<protein>
    <recommendedName>
        <fullName evidence="7">Pentatricopeptide repeat-containing protein</fullName>
    </recommendedName>
</protein>
<dbReference type="Pfam" id="PF12854">
    <property type="entry name" value="PPR_1"/>
    <property type="match status" value="1"/>
</dbReference>
<reference evidence="5" key="2">
    <citation type="submission" date="2021-12" db="EMBL/GenBank/DDBJ databases">
        <title>Resequencing data analysis of finger millet.</title>
        <authorList>
            <person name="Hatakeyama M."/>
            <person name="Aluri S."/>
            <person name="Balachadran M.T."/>
            <person name="Sivarajan S.R."/>
            <person name="Poveda L."/>
            <person name="Shimizu-Inatsugi R."/>
            <person name="Schlapbach R."/>
            <person name="Sreeman S.M."/>
            <person name="Shimizu K.K."/>
        </authorList>
    </citation>
    <scope>NUCLEOTIDE SEQUENCE</scope>
</reference>
<dbReference type="Proteomes" id="UP001054889">
    <property type="component" value="Unassembled WGS sequence"/>
</dbReference>
<feature type="repeat" description="PPR" evidence="3">
    <location>
        <begin position="303"/>
        <end position="333"/>
    </location>
</feature>
<evidence type="ECO:0000256" key="2">
    <source>
        <dbReference type="ARBA" id="ARBA00022946"/>
    </source>
</evidence>
<sequence length="1317" mass="146266">MPASPWPTPRSVRQAAELHALLTTSGRLLHPPSAAHLFNALTNCLAPSDPRHLRYALSLFDQMPHPTTFLFDTAFRACFRARAGDEPIILYRRMRRADVLTDSFTFHFLFKCCSSARTHAPLCRMLHSACLRIMLPSAAPLVANPLIHVYAELGLADDARRAFNEIPVKDAVSWTMVIGGLAKMGLLDEARKLLVQAPERNVISWTSLIAAYSRAGRAAEAVDCFNSMLSDGIAPDEVTVIGVLSACGQLKDLDLGRSLHLLVREKRMSMTTNLVVALIDMYAKCGDIFRAQEVFDAVGRGQQPQPWNAIIDGYCKVGYVDIAKSLFDQMDARDVITFNSMITGYIHSGRLRDALLLFMQMRRHGLRADNFTLVSLLTACASLGALPQGRALHACIEQRLLEEDIYLGTALLDMYLKCGRVNEAIIIFQRMDVRDVRTWTVMIAGLAFNGMGKAALEHFCWMKRDGLRPNSVTYIAVLSACSHSCLLNEGRMYFDEMRLLHKIQPQVEHYGCMIDLLGRSGLLDEAMDLLQMMPMEPNAVIWGSILSACRVHKDIVLAQNAAEHLLKLEPDEDAVYVQLYNIYIDSRQWEDASRIRRLMEERGVKKTAGYSSITVAGKVHKFVVNDQSHPWTSQIITMMEEIAYSSRALATYRWMVASGIRETSHTFSAILGACSALEGLQLHGRVLSMGLCFNLFVGSALVNHYMSVRSAHAALLMYDEVPHRSAALCNVVLHGLCNLKLTEELLCSFLDMRRQGLELNGLSYCYALKGCHQDEEWLEQGRKLHGIVLKAGWVPSNIFLSNSLVDLYSKIGDLVDAKSSLNDLLSEDVITWNSIVSVYADNGHMKEAIDYLRQMLWRGKMPSVRPIVGLLALSGRMGDLQLAVQIHGIALKLGFWFSVAWLFEEGRLVIELMRANRELDPDERHFACMVNLLSRDGFVEEAMKMMEHSPLQYYTKAWSFLLQNCKAHGEKELGRRAANMLIDVGQRDPATNLQGGALLGKKGEVALGQENEEAAASGMSSEDVRKVSREDIELLLNNVVQVRSLIEHCLQLYMNQKEVVDALSLEAKIEPHFTELVWQQLEEQNREFFKAYYLRLRLKNQITAFNKLLEDQLQIMNKEFSSGIPSMSPPDPNGSSSNPQTAPVSAMPHGITRNGSSSGMVNGTPAGDQLIYSGKDMHGLHSGVDASNTLQSTQNSAAVLFGVNNGTAVKTESGYSTNADFAFGNTFLESCQSIGDASGGSFSSSELNGQPLNDSLLDIESSSFGFLSQIPQNFIFPDLVEDFSQSAEVLENYSKSPFLASENNFSDSAGGDHTGDY</sequence>
<evidence type="ECO:0000256" key="4">
    <source>
        <dbReference type="SAM" id="MobiDB-lite"/>
    </source>
</evidence>
<dbReference type="PANTHER" id="PTHR47926">
    <property type="entry name" value="PENTATRICOPEPTIDE REPEAT-CONTAINING PROTEIN"/>
    <property type="match status" value="1"/>
</dbReference>
<dbReference type="FunFam" id="1.25.40.10:FF:000231">
    <property type="entry name" value="Pentatricopeptide repeat-containing protein chloroplastic"/>
    <property type="match status" value="1"/>
</dbReference>
<comment type="caution">
    <text evidence="5">The sequence shown here is derived from an EMBL/GenBank/DDBJ whole genome shotgun (WGS) entry which is preliminary data.</text>
</comment>
<dbReference type="PANTHER" id="PTHR47926:SF358">
    <property type="entry name" value="PENTATRICOPEPTIDE REPEAT-CONTAINING PROTEIN-RELATED"/>
    <property type="match status" value="1"/>
</dbReference>
<keyword evidence="2" id="KW-0809">Transit peptide</keyword>
<name>A0AAV5CHD9_ELECO</name>
<dbReference type="InterPro" id="IPR002885">
    <property type="entry name" value="PPR_rpt"/>
</dbReference>
<dbReference type="FunFam" id="1.25.40.10:FF:000441">
    <property type="entry name" value="Pentatricopeptide repeat-containing protein mitochondrial"/>
    <property type="match status" value="1"/>
</dbReference>
<feature type="repeat" description="PPR" evidence="3">
    <location>
        <begin position="435"/>
        <end position="469"/>
    </location>
</feature>
<accession>A0AAV5CHD9</accession>
<dbReference type="NCBIfam" id="TIGR00756">
    <property type="entry name" value="PPR"/>
    <property type="match status" value="4"/>
</dbReference>
<feature type="region of interest" description="Disordered" evidence="4">
    <location>
        <begin position="1121"/>
        <end position="1146"/>
    </location>
</feature>
<dbReference type="InterPro" id="IPR046848">
    <property type="entry name" value="E_motif"/>
</dbReference>
<dbReference type="InterPro" id="IPR046960">
    <property type="entry name" value="PPR_At4g14850-like_plant"/>
</dbReference>
<evidence type="ECO:0000256" key="1">
    <source>
        <dbReference type="ARBA" id="ARBA00022737"/>
    </source>
</evidence>
<keyword evidence="6" id="KW-1185">Reference proteome</keyword>
<proteinExistence type="predicted"/>
<dbReference type="GO" id="GO:0009451">
    <property type="term" value="P:RNA modification"/>
    <property type="evidence" value="ECO:0007669"/>
    <property type="project" value="InterPro"/>
</dbReference>
<dbReference type="InterPro" id="IPR011990">
    <property type="entry name" value="TPR-like_helical_dom_sf"/>
</dbReference>
<feature type="repeat" description="PPR" evidence="3">
    <location>
        <begin position="170"/>
        <end position="200"/>
    </location>
</feature>
<evidence type="ECO:0000313" key="6">
    <source>
        <dbReference type="Proteomes" id="UP001054889"/>
    </source>
</evidence>
<dbReference type="Pfam" id="PF13041">
    <property type="entry name" value="PPR_2"/>
    <property type="match status" value="3"/>
</dbReference>
<evidence type="ECO:0000256" key="3">
    <source>
        <dbReference type="PROSITE-ProRule" id="PRU00708"/>
    </source>
</evidence>
<evidence type="ECO:0000313" key="5">
    <source>
        <dbReference type="EMBL" id="GJM97497.1"/>
    </source>
</evidence>
<dbReference type="PROSITE" id="PS51375">
    <property type="entry name" value="PPR"/>
    <property type="match status" value="6"/>
</dbReference>
<dbReference type="InterPro" id="IPR006476">
    <property type="entry name" value="CHP01589_pln"/>
</dbReference>
<dbReference type="Gene3D" id="1.25.40.10">
    <property type="entry name" value="Tetratricopeptide repeat domain"/>
    <property type="match status" value="7"/>
</dbReference>